<name>N6VXV0_9GAMM</name>
<evidence type="ECO:0000256" key="1">
    <source>
        <dbReference type="ARBA" id="ARBA00022723"/>
    </source>
</evidence>
<dbReference type="Pfam" id="PF03352">
    <property type="entry name" value="Adenine_glyco"/>
    <property type="match status" value="1"/>
</dbReference>
<evidence type="ECO:0000256" key="2">
    <source>
        <dbReference type="ARBA" id="ARBA00022763"/>
    </source>
</evidence>
<accession>N6VXV0</accession>
<keyword evidence="11" id="KW-1185">Reference proteome</keyword>
<protein>
    <recommendedName>
        <fullName evidence="8">DNA-3-methyladenine glycosylase I</fullName>
        <ecNumber evidence="8">3.2.2.20</ecNumber>
    </recommendedName>
</protein>
<evidence type="ECO:0000256" key="6">
    <source>
        <dbReference type="ARBA" id="ARBA00052558"/>
    </source>
</evidence>
<dbReference type="RefSeq" id="WP_004579401.1">
    <property type="nucleotide sequence ID" value="NZ_AP028878.1"/>
</dbReference>
<dbReference type="STRING" id="626887.J057_07141"/>
<dbReference type="InterPro" id="IPR011257">
    <property type="entry name" value="DNA_glycosylase"/>
</dbReference>
<reference evidence="10 11" key="1">
    <citation type="journal article" date="2013" name="Genome Announc.">
        <title>Genome Sequence of the Polycyclic Aromatic Hydrocarbon-Degrading Bacterium Strain Marinobacter nanhaiticus D15-8WT.</title>
        <authorList>
            <person name="Cui Z."/>
            <person name="Gao W."/>
            <person name="Li Q."/>
            <person name="Xu G."/>
            <person name="Zheng L."/>
        </authorList>
    </citation>
    <scope>NUCLEOTIDE SEQUENCE [LARGE SCALE GENOMIC DNA]</scope>
    <source>
        <strain evidence="10 11">D15-8W</strain>
    </source>
</reference>
<gene>
    <name evidence="10" type="primary">tag</name>
    <name evidence="10" type="ORF">J057_07141</name>
</gene>
<dbReference type="SUPFAM" id="SSF48150">
    <property type="entry name" value="DNA-glycosylase"/>
    <property type="match status" value="1"/>
</dbReference>
<keyword evidence="1 9" id="KW-0479">Metal-binding</keyword>
<evidence type="ECO:0000256" key="3">
    <source>
        <dbReference type="ARBA" id="ARBA00022801"/>
    </source>
</evidence>
<dbReference type="HOGENOM" id="CLU_083758_1_0_6"/>
<evidence type="ECO:0000256" key="4">
    <source>
        <dbReference type="ARBA" id="ARBA00022833"/>
    </source>
</evidence>
<evidence type="ECO:0000256" key="9">
    <source>
        <dbReference type="PIRSR" id="PIRSR604597-1"/>
    </source>
</evidence>
<dbReference type="Proteomes" id="UP000013165">
    <property type="component" value="Unassembled WGS sequence"/>
</dbReference>
<organism evidence="10 11">
    <name type="scientific">Marinobacter nanhaiticus D15-8W</name>
    <dbReference type="NCBI Taxonomy" id="626887"/>
    <lineage>
        <taxon>Bacteria</taxon>
        <taxon>Pseudomonadati</taxon>
        <taxon>Pseudomonadota</taxon>
        <taxon>Gammaproteobacteria</taxon>
        <taxon>Pseudomonadales</taxon>
        <taxon>Marinobacteraceae</taxon>
        <taxon>Marinobacter</taxon>
    </lineage>
</organism>
<evidence type="ECO:0000313" key="10">
    <source>
        <dbReference type="EMBL" id="ENO15105.1"/>
    </source>
</evidence>
<keyword evidence="2" id="KW-0227">DNA damage</keyword>
<keyword evidence="4 9" id="KW-0862">Zinc</keyword>
<dbReference type="GO" id="GO:0006284">
    <property type="term" value="P:base-excision repair"/>
    <property type="evidence" value="ECO:0007669"/>
    <property type="project" value="InterPro"/>
</dbReference>
<dbReference type="EC" id="3.2.2.20" evidence="8"/>
<dbReference type="GO" id="GO:0046872">
    <property type="term" value="F:metal ion binding"/>
    <property type="evidence" value="ECO:0007669"/>
    <property type="project" value="UniProtKB-KW"/>
</dbReference>
<comment type="function">
    <text evidence="7">Hydrolysis of the deoxyribose N-glycosidic bond to excise 3-methyladenine from the damaged DNA polymer formed by alkylation lesions.</text>
</comment>
<comment type="catalytic activity">
    <reaction evidence="6">
        <text>Hydrolysis of alkylated DNA, releasing 3-methyladenine.</text>
        <dbReference type="EC" id="3.2.2.20"/>
    </reaction>
</comment>
<evidence type="ECO:0000256" key="8">
    <source>
        <dbReference type="ARBA" id="ARBA00066766"/>
    </source>
</evidence>
<keyword evidence="10" id="KW-0326">Glycosidase</keyword>
<dbReference type="InterPro" id="IPR052891">
    <property type="entry name" value="DNA-3mA_glycosylase"/>
</dbReference>
<dbReference type="FunFam" id="1.10.340.30:FF:000009">
    <property type="entry name" value="DNA-3-methyladenine glycosylase I"/>
    <property type="match status" value="1"/>
</dbReference>
<evidence type="ECO:0000313" key="11">
    <source>
        <dbReference type="Proteomes" id="UP000013165"/>
    </source>
</evidence>
<feature type="binding site" evidence="9">
    <location>
        <position position="182"/>
    </location>
    <ligand>
        <name>Zn(2+)</name>
        <dbReference type="ChEBI" id="CHEBI:29105"/>
    </ligand>
</feature>
<feature type="binding site" evidence="9">
    <location>
        <position position="178"/>
    </location>
    <ligand>
        <name>Zn(2+)</name>
        <dbReference type="ChEBI" id="CHEBI:29105"/>
    </ligand>
</feature>
<evidence type="ECO:0000256" key="7">
    <source>
        <dbReference type="ARBA" id="ARBA00057608"/>
    </source>
</evidence>
<dbReference type="eggNOG" id="COG2818">
    <property type="taxonomic scope" value="Bacteria"/>
</dbReference>
<dbReference type="AlphaFoldDB" id="N6VXV0"/>
<keyword evidence="5" id="KW-0234">DNA repair</keyword>
<dbReference type="InterPro" id="IPR005019">
    <property type="entry name" value="Adenine_glyco"/>
</dbReference>
<dbReference type="PATRIC" id="fig|626887.3.peg.1415"/>
<dbReference type="PANTHER" id="PTHR30037:SF4">
    <property type="entry name" value="DNA-3-METHYLADENINE GLYCOSYLASE I"/>
    <property type="match status" value="1"/>
</dbReference>
<dbReference type="NCBIfam" id="TIGR00624">
    <property type="entry name" value="tag"/>
    <property type="match status" value="1"/>
</dbReference>
<dbReference type="InterPro" id="IPR004597">
    <property type="entry name" value="Tag"/>
</dbReference>
<dbReference type="EMBL" id="APLQ01000011">
    <property type="protein sequence ID" value="ENO15105.1"/>
    <property type="molecule type" value="Genomic_DNA"/>
</dbReference>
<dbReference type="GO" id="GO:0008725">
    <property type="term" value="F:DNA-3-methyladenine glycosylase activity"/>
    <property type="evidence" value="ECO:0007669"/>
    <property type="project" value="UniProtKB-EC"/>
</dbReference>
<dbReference type="Gene3D" id="1.10.340.30">
    <property type="entry name" value="Hypothetical protein, domain 2"/>
    <property type="match status" value="1"/>
</dbReference>
<keyword evidence="3 10" id="KW-0378">Hydrolase</keyword>
<feature type="binding site" evidence="9">
    <location>
        <position position="7"/>
    </location>
    <ligand>
        <name>Zn(2+)</name>
        <dbReference type="ChEBI" id="CHEBI:29105"/>
    </ligand>
</feature>
<feature type="binding site" evidence="9">
    <location>
        <position position="20"/>
    </location>
    <ligand>
        <name>Zn(2+)</name>
        <dbReference type="ChEBI" id="CHEBI:29105"/>
    </ligand>
</feature>
<dbReference type="OrthoDB" id="9807664at2"/>
<proteinExistence type="predicted"/>
<dbReference type="PANTHER" id="PTHR30037">
    <property type="entry name" value="DNA-3-METHYLADENINE GLYCOSYLASE 1"/>
    <property type="match status" value="1"/>
</dbReference>
<sequence>MDSNQRCGWCGTDPLYVAYHDNVWGRPVSDDQELFAKLCLDGQQAGLSWITILRKQANYEAAFDDFDPEAIVRYDDARIEALLQDPGIVRNRLKVESIIRNARGFLALRDQDRSFSEFLWSFVDYRPIQGAWESLSDVPVTTPEAEAMSRALKKCGFNFVGPTIVYAFMQAVGMVNDHLLTCPSREVCMDLAGEHDFPRAASS</sequence>
<evidence type="ECO:0000256" key="5">
    <source>
        <dbReference type="ARBA" id="ARBA00023204"/>
    </source>
</evidence>
<comment type="caution">
    <text evidence="10">The sequence shown here is derived from an EMBL/GenBank/DDBJ whole genome shotgun (WGS) entry which is preliminary data.</text>
</comment>